<evidence type="ECO:0000313" key="2">
    <source>
        <dbReference type="Proteomes" id="UP000055024"/>
    </source>
</evidence>
<accession>A0A0V1GFA0</accession>
<dbReference type="AlphaFoldDB" id="A0A0V1GFA0"/>
<comment type="caution">
    <text evidence="1">The sequence shown here is derived from an EMBL/GenBank/DDBJ whole genome shotgun (WGS) entry which is preliminary data.</text>
</comment>
<dbReference type="OrthoDB" id="10432138at2759"/>
<keyword evidence="2" id="KW-1185">Reference proteome</keyword>
<organism evidence="1 2">
    <name type="scientific">Trichinella zimbabwensis</name>
    <dbReference type="NCBI Taxonomy" id="268475"/>
    <lineage>
        <taxon>Eukaryota</taxon>
        <taxon>Metazoa</taxon>
        <taxon>Ecdysozoa</taxon>
        <taxon>Nematoda</taxon>
        <taxon>Enoplea</taxon>
        <taxon>Dorylaimia</taxon>
        <taxon>Trichinellida</taxon>
        <taxon>Trichinellidae</taxon>
        <taxon>Trichinella</taxon>
    </lineage>
</organism>
<proteinExistence type="predicted"/>
<evidence type="ECO:0000313" key="1">
    <source>
        <dbReference type="EMBL" id="KRY96922.1"/>
    </source>
</evidence>
<sequence length="48" mass="5359">MASHLPKGFACVRKPTLMKHCCNGFEGKVKSEPQSVNQRMIETLNALK</sequence>
<dbReference type="Proteomes" id="UP000055024">
    <property type="component" value="Unassembled WGS sequence"/>
</dbReference>
<name>A0A0V1GFA0_9BILA</name>
<protein>
    <submittedName>
        <fullName evidence="1">Uncharacterized protein</fullName>
    </submittedName>
</protein>
<dbReference type="EMBL" id="JYDP01002430">
    <property type="protein sequence ID" value="KRY96922.1"/>
    <property type="molecule type" value="Genomic_DNA"/>
</dbReference>
<reference evidence="1 2" key="1">
    <citation type="submission" date="2015-01" db="EMBL/GenBank/DDBJ databases">
        <title>Evolution of Trichinella species and genotypes.</title>
        <authorList>
            <person name="Korhonen P.K."/>
            <person name="Edoardo P."/>
            <person name="Giuseppe L.R."/>
            <person name="Gasser R.B."/>
        </authorList>
    </citation>
    <scope>NUCLEOTIDE SEQUENCE [LARGE SCALE GENOMIC DNA]</scope>
    <source>
        <strain evidence="1">ISS1029</strain>
    </source>
</reference>
<gene>
    <name evidence="1" type="ORF">T11_3825</name>
</gene>